<feature type="domain" description="Retrotransposon gag" evidence="1">
    <location>
        <begin position="89"/>
        <end position="180"/>
    </location>
</feature>
<proteinExistence type="predicted"/>
<evidence type="ECO:0000313" key="3">
    <source>
        <dbReference type="Proteomes" id="UP000593572"/>
    </source>
</evidence>
<dbReference type="EMBL" id="JABEZX010000006">
    <property type="protein sequence ID" value="MBA0557357.1"/>
    <property type="molecule type" value="Genomic_DNA"/>
</dbReference>
<name>A0A7J8LY16_9ROSI</name>
<dbReference type="InterPro" id="IPR005162">
    <property type="entry name" value="Retrotrans_gag_dom"/>
</dbReference>
<evidence type="ECO:0000313" key="2">
    <source>
        <dbReference type="EMBL" id="MBA0557357.1"/>
    </source>
</evidence>
<reference evidence="2 3" key="1">
    <citation type="journal article" date="2019" name="Genome Biol. Evol.">
        <title>Insights into the evolution of the New World diploid cottons (Gossypium, subgenus Houzingenia) based on genome sequencing.</title>
        <authorList>
            <person name="Grover C.E."/>
            <person name="Arick M.A. 2nd"/>
            <person name="Thrash A."/>
            <person name="Conover J.L."/>
            <person name="Sanders W.S."/>
            <person name="Peterson D.G."/>
            <person name="Frelichowski J.E."/>
            <person name="Scheffler J.A."/>
            <person name="Scheffler B.E."/>
            <person name="Wendel J.F."/>
        </authorList>
    </citation>
    <scope>NUCLEOTIDE SEQUENCE [LARGE SCALE GENOMIC DNA]</scope>
    <source>
        <strain evidence="2">157</strain>
        <tissue evidence="2">Leaf</tissue>
    </source>
</reference>
<gene>
    <name evidence="2" type="ORF">Golob_014432</name>
</gene>
<keyword evidence="3" id="KW-1185">Reference proteome</keyword>
<evidence type="ECO:0000259" key="1">
    <source>
        <dbReference type="Pfam" id="PF03732"/>
    </source>
</evidence>
<protein>
    <recommendedName>
        <fullName evidence="1">Retrotransposon gag domain-containing protein</fullName>
    </recommendedName>
</protein>
<comment type="caution">
    <text evidence="2">The sequence shown here is derived from an EMBL/GenBank/DDBJ whole genome shotgun (WGS) entry which is preliminary data.</text>
</comment>
<organism evidence="2 3">
    <name type="scientific">Gossypium lobatum</name>
    <dbReference type="NCBI Taxonomy" id="34289"/>
    <lineage>
        <taxon>Eukaryota</taxon>
        <taxon>Viridiplantae</taxon>
        <taxon>Streptophyta</taxon>
        <taxon>Embryophyta</taxon>
        <taxon>Tracheophyta</taxon>
        <taxon>Spermatophyta</taxon>
        <taxon>Magnoliopsida</taxon>
        <taxon>eudicotyledons</taxon>
        <taxon>Gunneridae</taxon>
        <taxon>Pentapetalae</taxon>
        <taxon>rosids</taxon>
        <taxon>malvids</taxon>
        <taxon>Malvales</taxon>
        <taxon>Malvaceae</taxon>
        <taxon>Malvoideae</taxon>
        <taxon>Gossypium</taxon>
    </lineage>
</organism>
<dbReference type="AlphaFoldDB" id="A0A7J8LY16"/>
<sequence>MVMALNEEKMVTTMALSTRIEDLKGELALCQVAVGEGVSSAALSWEDVPKLKEFVWTMSAFNVDNFLWRMENYFRAKGITNNAIKVNTTSMFLTDIALLWWRGKSRNKRQSEIGSRQEFQCELKGQFYPEFTEEEARARLQWLMQQGTVGEYVREFKELMFQVSDVTEKEALLSFQNGLKSWVRQEVKQRGVQKLSEAMMLVDPWSSLV</sequence>
<accession>A0A7J8LY16</accession>
<dbReference type="Proteomes" id="UP000593572">
    <property type="component" value="Unassembled WGS sequence"/>
</dbReference>
<dbReference type="Pfam" id="PF03732">
    <property type="entry name" value="Retrotrans_gag"/>
    <property type="match status" value="1"/>
</dbReference>